<dbReference type="EMBL" id="CP049869">
    <property type="protein sequence ID" value="QIK80062.1"/>
    <property type="molecule type" value="Genomic_DNA"/>
</dbReference>
<dbReference type="AlphaFoldDB" id="A0A6G7YTJ3"/>
<gene>
    <name evidence="2" type="ORF">G7077_10475</name>
</gene>
<dbReference type="Pfam" id="PF13420">
    <property type="entry name" value="Acetyltransf_4"/>
    <property type="match status" value="1"/>
</dbReference>
<dbReference type="InterPro" id="IPR016181">
    <property type="entry name" value="Acyl_CoA_acyltransferase"/>
</dbReference>
<keyword evidence="3" id="KW-1185">Reference proteome</keyword>
<dbReference type="Proteomes" id="UP000503222">
    <property type="component" value="Chromosome"/>
</dbReference>
<dbReference type="Gene3D" id="3.40.630.30">
    <property type="match status" value="1"/>
</dbReference>
<dbReference type="InterPro" id="IPR000182">
    <property type="entry name" value="GNAT_dom"/>
</dbReference>
<sequence length="181" mass="19627">MIRLARAEDSSAIAAIYRPYVADTRITFEEVPPAADEIVQRMSNPCHPWLVLEKDGIISGYTSTATMRARAAYRWSVETGIYLAESAKGQGLGKALLSAHLTLLENQGFTSAFAGIALPNDASIGLHEALGFRLMGVERGVGFKLSGWSDVARYQRDLAPRTNPPGELKACRDCFEALPVG</sequence>
<dbReference type="GO" id="GO:0016747">
    <property type="term" value="F:acyltransferase activity, transferring groups other than amino-acyl groups"/>
    <property type="evidence" value="ECO:0007669"/>
    <property type="project" value="InterPro"/>
</dbReference>
<feature type="domain" description="N-acetyltransferase" evidence="1">
    <location>
        <begin position="1"/>
        <end position="159"/>
    </location>
</feature>
<reference evidence="2 3" key="1">
    <citation type="submission" date="2020-03" db="EMBL/GenBank/DDBJ databases">
        <title>Sphingomonas sp. nov., isolated from fish.</title>
        <authorList>
            <person name="Hyun D.-W."/>
            <person name="Bae J.-W."/>
        </authorList>
    </citation>
    <scope>NUCLEOTIDE SEQUENCE [LARGE SCALE GENOMIC DNA]</scope>
    <source>
        <strain evidence="2 3">HDW15B</strain>
    </source>
</reference>
<proteinExistence type="predicted"/>
<dbReference type="PROSITE" id="PS51186">
    <property type="entry name" value="GNAT"/>
    <property type="match status" value="1"/>
</dbReference>
<dbReference type="PANTHER" id="PTHR43072:SF8">
    <property type="entry name" value="ACYLTRANSFERASE FABY-RELATED"/>
    <property type="match status" value="1"/>
</dbReference>
<dbReference type="KEGG" id="spii:G7077_10475"/>
<keyword evidence="2" id="KW-0808">Transferase</keyword>
<dbReference type="PANTHER" id="PTHR43072">
    <property type="entry name" value="N-ACETYLTRANSFERASE"/>
    <property type="match status" value="1"/>
</dbReference>
<dbReference type="SUPFAM" id="SSF55729">
    <property type="entry name" value="Acyl-CoA N-acyltransferases (Nat)"/>
    <property type="match status" value="1"/>
</dbReference>
<accession>A0A6G7YTJ3</accession>
<protein>
    <submittedName>
        <fullName evidence="2">N-acetyltransferase</fullName>
    </submittedName>
</protein>
<evidence type="ECO:0000313" key="3">
    <source>
        <dbReference type="Proteomes" id="UP000503222"/>
    </source>
</evidence>
<name>A0A6G7YTJ3_9SPHN</name>
<organism evidence="2 3">
    <name type="scientific">Sphingomonas piscis</name>
    <dbReference type="NCBI Taxonomy" id="2714943"/>
    <lineage>
        <taxon>Bacteria</taxon>
        <taxon>Pseudomonadati</taxon>
        <taxon>Pseudomonadota</taxon>
        <taxon>Alphaproteobacteria</taxon>
        <taxon>Sphingomonadales</taxon>
        <taxon>Sphingomonadaceae</taxon>
        <taxon>Sphingomonas</taxon>
    </lineage>
</organism>
<dbReference type="CDD" id="cd04301">
    <property type="entry name" value="NAT_SF"/>
    <property type="match status" value="1"/>
</dbReference>
<evidence type="ECO:0000313" key="2">
    <source>
        <dbReference type="EMBL" id="QIK80062.1"/>
    </source>
</evidence>
<evidence type="ECO:0000259" key="1">
    <source>
        <dbReference type="PROSITE" id="PS51186"/>
    </source>
</evidence>